<dbReference type="PANTHER" id="PTHR33835:SF1">
    <property type="entry name" value="METALLO-BETA-LACTAMASE DOMAIN-CONTAINING PROTEIN"/>
    <property type="match status" value="1"/>
</dbReference>
<sequence length="229" mass="25910">MLEKFGDDIWTTDGSTVEVLGFRYPTRMVLIRLSDESLFVWSPIALSDELRAEVDALGVVAHIVAPNSLHHLSVLDWQRAYPAAKTYAPPKLRDKRPDIRFDEDLGDEANAAWAGDIDQVVVQGNAITSEVVFFHRRSETVLFTDLLQQFPDNWFSGWRKIVAKLDLMVSPEPAVPRKFRVAFKDRQAAREAMRRILAWPAQKLVMAHGSPVTRDAKGALARAFAWLKV</sequence>
<dbReference type="PANTHER" id="PTHR33835">
    <property type="entry name" value="YALI0C07656P"/>
    <property type="match status" value="1"/>
</dbReference>
<dbReference type="EMBL" id="BAABDF010000001">
    <property type="protein sequence ID" value="GAA3852958.1"/>
    <property type="molecule type" value="Genomic_DNA"/>
</dbReference>
<dbReference type="Gene3D" id="3.60.15.10">
    <property type="entry name" value="Ribonuclease Z/Hydroxyacylglutathione hydrolase-like"/>
    <property type="match status" value="1"/>
</dbReference>
<comment type="caution">
    <text evidence="1">The sequence shown here is derived from an EMBL/GenBank/DDBJ whole genome shotgun (WGS) entry which is preliminary data.</text>
</comment>
<dbReference type="InterPro" id="IPR025638">
    <property type="entry name" value="DUF4336"/>
</dbReference>
<dbReference type="Proteomes" id="UP001399917">
    <property type="component" value="Unassembled WGS sequence"/>
</dbReference>
<dbReference type="SUPFAM" id="SSF56281">
    <property type="entry name" value="Metallo-hydrolase/oxidoreductase"/>
    <property type="match status" value="1"/>
</dbReference>
<gene>
    <name evidence="1" type="ORF">GCM10022404_00400</name>
</gene>
<dbReference type="Pfam" id="PF14234">
    <property type="entry name" value="DUF4336"/>
    <property type="match status" value="1"/>
</dbReference>
<reference evidence="2" key="1">
    <citation type="journal article" date="2019" name="Int. J. Syst. Evol. Microbiol.">
        <title>The Global Catalogue of Microorganisms (GCM) 10K type strain sequencing project: providing services to taxonomists for standard genome sequencing and annotation.</title>
        <authorList>
            <consortium name="The Broad Institute Genomics Platform"/>
            <consortium name="The Broad Institute Genome Sequencing Center for Infectious Disease"/>
            <person name="Wu L."/>
            <person name="Ma J."/>
        </authorList>
    </citation>
    <scope>NUCLEOTIDE SEQUENCE [LARGE SCALE GENOMIC DNA]</scope>
    <source>
        <strain evidence="2">JCM 17190</strain>
    </source>
</reference>
<name>A0ABP7JTJ0_9RHOB</name>
<evidence type="ECO:0000313" key="2">
    <source>
        <dbReference type="Proteomes" id="UP001399917"/>
    </source>
</evidence>
<accession>A0ABP7JTJ0</accession>
<protein>
    <submittedName>
        <fullName evidence="1">DUF4336 domain-containing protein</fullName>
    </submittedName>
</protein>
<evidence type="ECO:0000313" key="1">
    <source>
        <dbReference type="EMBL" id="GAA3852958.1"/>
    </source>
</evidence>
<organism evidence="1 2">
    <name type="scientific">Celeribacter arenosi</name>
    <dbReference type="NCBI Taxonomy" id="792649"/>
    <lineage>
        <taxon>Bacteria</taxon>
        <taxon>Pseudomonadati</taxon>
        <taxon>Pseudomonadota</taxon>
        <taxon>Alphaproteobacteria</taxon>
        <taxon>Rhodobacterales</taxon>
        <taxon>Roseobacteraceae</taxon>
        <taxon>Celeribacter</taxon>
    </lineage>
</organism>
<keyword evidence="2" id="KW-1185">Reference proteome</keyword>
<dbReference type="RefSeq" id="WP_344841821.1">
    <property type="nucleotide sequence ID" value="NZ_BAABDF010000001.1"/>
</dbReference>
<proteinExistence type="predicted"/>
<dbReference type="InterPro" id="IPR036866">
    <property type="entry name" value="RibonucZ/Hydroxyglut_hydro"/>
</dbReference>